<evidence type="ECO:0000256" key="2">
    <source>
        <dbReference type="ARBA" id="ARBA00009533"/>
    </source>
</evidence>
<comment type="caution">
    <text evidence="9">The sequence shown here is derived from an EMBL/GenBank/DDBJ whole genome shotgun (WGS) entry which is preliminary data.</text>
</comment>
<keyword evidence="10" id="KW-1185">Reference proteome</keyword>
<proteinExistence type="inferred from homology"/>
<reference evidence="9" key="1">
    <citation type="submission" date="2022-03" db="EMBL/GenBank/DDBJ databases">
        <title>A functionally conserved STORR gene fusion in Papaver species that diverged 16.8 million years ago.</title>
        <authorList>
            <person name="Catania T."/>
        </authorList>
    </citation>
    <scope>NUCLEOTIDE SEQUENCE</scope>
    <source>
        <strain evidence="9">S-191538</strain>
    </source>
</reference>
<dbReference type="GO" id="GO:0005829">
    <property type="term" value="C:cytosol"/>
    <property type="evidence" value="ECO:0007669"/>
    <property type="project" value="TreeGrafter"/>
</dbReference>
<dbReference type="EMBL" id="JAJJMA010251075">
    <property type="protein sequence ID" value="MCL7043821.1"/>
    <property type="molecule type" value="Genomic_DNA"/>
</dbReference>
<dbReference type="InterPro" id="IPR010107">
    <property type="entry name" value="Glutamate_decarboxylase"/>
</dbReference>
<feature type="modified residue" description="N6-(pyridoxal phosphate)lysine" evidence="7">
    <location>
        <position position="80"/>
    </location>
</feature>
<evidence type="ECO:0000313" key="10">
    <source>
        <dbReference type="Proteomes" id="UP001177140"/>
    </source>
</evidence>
<accession>A0AA41VM48</accession>
<evidence type="ECO:0000256" key="7">
    <source>
        <dbReference type="PIRSR" id="PIRSR602129-50"/>
    </source>
</evidence>
<dbReference type="SUPFAM" id="SSF53383">
    <property type="entry name" value="PLP-dependent transferases"/>
    <property type="match status" value="1"/>
</dbReference>
<evidence type="ECO:0000313" key="9">
    <source>
        <dbReference type="EMBL" id="MCL7043821.1"/>
    </source>
</evidence>
<dbReference type="PANTHER" id="PTHR43321:SF3">
    <property type="entry name" value="GLUTAMATE DECARBOXYLASE"/>
    <property type="match status" value="1"/>
</dbReference>
<evidence type="ECO:0000256" key="8">
    <source>
        <dbReference type="RuleBase" id="RU000382"/>
    </source>
</evidence>
<keyword evidence="5 8" id="KW-0456">Lyase</keyword>
<dbReference type="PANTHER" id="PTHR43321">
    <property type="entry name" value="GLUTAMATE DECARBOXYLASE"/>
    <property type="match status" value="1"/>
</dbReference>
<comment type="catalytic activity">
    <reaction evidence="6">
        <text>L-glutamate + H(+) = 4-aminobutanoate + CO2</text>
        <dbReference type="Rhea" id="RHEA:17785"/>
        <dbReference type="ChEBI" id="CHEBI:15378"/>
        <dbReference type="ChEBI" id="CHEBI:16526"/>
        <dbReference type="ChEBI" id="CHEBI:29985"/>
        <dbReference type="ChEBI" id="CHEBI:59888"/>
        <dbReference type="EC" id="4.1.1.15"/>
    </reaction>
</comment>
<comment type="cofactor">
    <cofactor evidence="1 7 8">
        <name>pyridoxal 5'-phosphate</name>
        <dbReference type="ChEBI" id="CHEBI:597326"/>
    </cofactor>
</comment>
<dbReference type="AlphaFoldDB" id="A0AA41VM48"/>
<evidence type="ECO:0000256" key="5">
    <source>
        <dbReference type="ARBA" id="ARBA00023239"/>
    </source>
</evidence>
<sequence length="171" mass="19291">MVDENTICVAAILGSTYNGEFEDVKLLNDLLERKNKTTGWDTPIHVDAASGGFVAPFLYPELVWDFRLPLVKSINVSGHKYGLVYAGVGWVIWRSKEDLPEELIFHINYLGADQPTFTLNFSKGLIITSCQFFLSLLFLLADQILCNLSSWLQDLVRSLLNTINSCEWASR</sequence>
<comment type="similarity">
    <text evidence="2 8">Belongs to the group II decarboxylase family.</text>
</comment>
<organism evidence="9 10">
    <name type="scientific">Papaver nudicaule</name>
    <name type="common">Iceland poppy</name>
    <dbReference type="NCBI Taxonomy" id="74823"/>
    <lineage>
        <taxon>Eukaryota</taxon>
        <taxon>Viridiplantae</taxon>
        <taxon>Streptophyta</taxon>
        <taxon>Embryophyta</taxon>
        <taxon>Tracheophyta</taxon>
        <taxon>Spermatophyta</taxon>
        <taxon>Magnoliopsida</taxon>
        <taxon>Ranunculales</taxon>
        <taxon>Papaveraceae</taxon>
        <taxon>Papaveroideae</taxon>
        <taxon>Papaver</taxon>
    </lineage>
</organism>
<dbReference type="InterPro" id="IPR015424">
    <property type="entry name" value="PyrdxlP-dep_Trfase"/>
</dbReference>
<dbReference type="InterPro" id="IPR015421">
    <property type="entry name" value="PyrdxlP-dep_Trfase_major"/>
</dbReference>
<dbReference type="Pfam" id="PF00282">
    <property type="entry name" value="Pyridoxal_deC"/>
    <property type="match status" value="1"/>
</dbReference>
<dbReference type="InterPro" id="IPR002129">
    <property type="entry name" value="PyrdxlP-dep_de-COase"/>
</dbReference>
<dbReference type="Proteomes" id="UP001177140">
    <property type="component" value="Unassembled WGS sequence"/>
</dbReference>
<evidence type="ECO:0000256" key="6">
    <source>
        <dbReference type="ARBA" id="ARBA00048868"/>
    </source>
</evidence>
<keyword evidence="4 7" id="KW-0663">Pyridoxal phosphate</keyword>
<evidence type="ECO:0000256" key="1">
    <source>
        <dbReference type="ARBA" id="ARBA00001933"/>
    </source>
</evidence>
<dbReference type="GO" id="GO:0006538">
    <property type="term" value="P:L-glutamate catabolic process"/>
    <property type="evidence" value="ECO:0007669"/>
    <property type="project" value="TreeGrafter"/>
</dbReference>
<dbReference type="GO" id="GO:0004351">
    <property type="term" value="F:glutamate decarboxylase activity"/>
    <property type="evidence" value="ECO:0007669"/>
    <property type="project" value="UniProtKB-EC"/>
</dbReference>
<evidence type="ECO:0000256" key="3">
    <source>
        <dbReference type="ARBA" id="ARBA00012421"/>
    </source>
</evidence>
<protein>
    <recommendedName>
        <fullName evidence="3">glutamate decarboxylase</fullName>
        <ecNumber evidence="3">4.1.1.15</ecNumber>
    </recommendedName>
</protein>
<dbReference type="Gene3D" id="3.40.640.10">
    <property type="entry name" value="Type I PLP-dependent aspartate aminotransferase-like (Major domain)"/>
    <property type="match status" value="1"/>
</dbReference>
<name>A0AA41VM48_PAPNU</name>
<evidence type="ECO:0000256" key="4">
    <source>
        <dbReference type="ARBA" id="ARBA00022898"/>
    </source>
</evidence>
<dbReference type="EC" id="4.1.1.15" evidence="3"/>
<gene>
    <name evidence="9" type="ORF">MKW94_017137</name>
</gene>
<dbReference type="GO" id="GO:0030170">
    <property type="term" value="F:pyridoxal phosphate binding"/>
    <property type="evidence" value="ECO:0007669"/>
    <property type="project" value="InterPro"/>
</dbReference>